<dbReference type="PANTHER" id="PTHR30055">
    <property type="entry name" value="HTH-TYPE TRANSCRIPTIONAL REGULATOR RUTR"/>
    <property type="match status" value="1"/>
</dbReference>
<dbReference type="PANTHER" id="PTHR30055:SF238">
    <property type="entry name" value="MYCOFACTOCIN BIOSYNTHESIS TRANSCRIPTIONAL REGULATOR MFTR-RELATED"/>
    <property type="match status" value="1"/>
</dbReference>
<keyword evidence="3" id="KW-0804">Transcription</keyword>
<keyword evidence="1" id="KW-0805">Transcription regulation</keyword>
<keyword evidence="2 4" id="KW-0238">DNA-binding</keyword>
<dbReference type="OrthoDB" id="4214267at2"/>
<sequence length="206" mass="22420">MAGLREAQKKMTRRLILSTALQLFEEKGYAATTVDDIATAAGTTRVTFYAHFPSRSDLVRALIEELNETLGRSDSPTHGSTAPALVEVVADGSPAALTGWLEATARDWDTVRPYTRAASEAAVVDPELRGVVDAWLDEATADVREGLDRADRFDPGSRRLRGVLAISQLDHLARNWEPGRWDSDRDQVVALLAESWHALLGDAGAP</sequence>
<evidence type="ECO:0000256" key="2">
    <source>
        <dbReference type="ARBA" id="ARBA00023125"/>
    </source>
</evidence>
<evidence type="ECO:0000313" key="6">
    <source>
        <dbReference type="EMBL" id="SFO42607.1"/>
    </source>
</evidence>
<evidence type="ECO:0000259" key="5">
    <source>
        <dbReference type="PROSITE" id="PS50977"/>
    </source>
</evidence>
<dbReference type="RefSeq" id="WP_093355002.1">
    <property type="nucleotide sequence ID" value="NZ_FOUY01000056.1"/>
</dbReference>
<dbReference type="InterPro" id="IPR050109">
    <property type="entry name" value="HTH-type_TetR-like_transc_reg"/>
</dbReference>
<dbReference type="GO" id="GO:0003700">
    <property type="term" value="F:DNA-binding transcription factor activity"/>
    <property type="evidence" value="ECO:0007669"/>
    <property type="project" value="TreeGrafter"/>
</dbReference>
<dbReference type="Proteomes" id="UP000199614">
    <property type="component" value="Unassembled WGS sequence"/>
</dbReference>
<gene>
    <name evidence="6" type="ORF">SAMN05216207_105617</name>
</gene>
<dbReference type="AlphaFoldDB" id="A0A1I5H321"/>
<dbReference type="PROSITE" id="PS50977">
    <property type="entry name" value="HTH_TETR_2"/>
    <property type="match status" value="1"/>
</dbReference>
<evidence type="ECO:0000256" key="4">
    <source>
        <dbReference type="PROSITE-ProRule" id="PRU00335"/>
    </source>
</evidence>
<dbReference type="Gene3D" id="1.10.357.10">
    <property type="entry name" value="Tetracycline Repressor, domain 2"/>
    <property type="match status" value="1"/>
</dbReference>
<dbReference type="GO" id="GO:0000976">
    <property type="term" value="F:transcription cis-regulatory region binding"/>
    <property type="evidence" value="ECO:0007669"/>
    <property type="project" value="TreeGrafter"/>
</dbReference>
<dbReference type="PRINTS" id="PR00455">
    <property type="entry name" value="HTHTETR"/>
</dbReference>
<dbReference type="EMBL" id="FOUY01000056">
    <property type="protein sequence ID" value="SFO42607.1"/>
    <property type="molecule type" value="Genomic_DNA"/>
</dbReference>
<protein>
    <submittedName>
        <fullName evidence="6">Transcriptional regulator, TetR family</fullName>
    </submittedName>
</protein>
<dbReference type="Pfam" id="PF00440">
    <property type="entry name" value="TetR_N"/>
    <property type="match status" value="1"/>
</dbReference>
<feature type="DNA-binding region" description="H-T-H motif" evidence="4">
    <location>
        <begin position="33"/>
        <end position="52"/>
    </location>
</feature>
<name>A0A1I5H321_PSUAM</name>
<dbReference type="InterPro" id="IPR009057">
    <property type="entry name" value="Homeodomain-like_sf"/>
</dbReference>
<proteinExistence type="predicted"/>
<organism evidence="6 7">
    <name type="scientific">Pseudonocardia ammonioxydans</name>
    <dbReference type="NCBI Taxonomy" id="260086"/>
    <lineage>
        <taxon>Bacteria</taxon>
        <taxon>Bacillati</taxon>
        <taxon>Actinomycetota</taxon>
        <taxon>Actinomycetes</taxon>
        <taxon>Pseudonocardiales</taxon>
        <taxon>Pseudonocardiaceae</taxon>
        <taxon>Pseudonocardia</taxon>
    </lineage>
</organism>
<evidence type="ECO:0000313" key="7">
    <source>
        <dbReference type="Proteomes" id="UP000199614"/>
    </source>
</evidence>
<dbReference type="STRING" id="260086.SAMN05216207_105617"/>
<evidence type="ECO:0000256" key="3">
    <source>
        <dbReference type="ARBA" id="ARBA00023163"/>
    </source>
</evidence>
<dbReference type="InterPro" id="IPR001647">
    <property type="entry name" value="HTH_TetR"/>
</dbReference>
<feature type="domain" description="HTH tetR-type" evidence="5">
    <location>
        <begin position="10"/>
        <end position="70"/>
    </location>
</feature>
<keyword evidence="7" id="KW-1185">Reference proteome</keyword>
<accession>A0A1I5H321</accession>
<reference evidence="6 7" key="1">
    <citation type="submission" date="2016-10" db="EMBL/GenBank/DDBJ databases">
        <authorList>
            <person name="de Groot N.N."/>
        </authorList>
    </citation>
    <scope>NUCLEOTIDE SEQUENCE [LARGE SCALE GENOMIC DNA]</scope>
    <source>
        <strain evidence="6 7">CGMCC 4.1877</strain>
    </source>
</reference>
<dbReference type="SUPFAM" id="SSF46689">
    <property type="entry name" value="Homeodomain-like"/>
    <property type="match status" value="1"/>
</dbReference>
<evidence type="ECO:0000256" key="1">
    <source>
        <dbReference type="ARBA" id="ARBA00023015"/>
    </source>
</evidence>